<proteinExistence type="predicted"/>
<dbReference type="Proteomes" id="UP001476282">
    <property type="component" value="Unassembled WGS sequence"/>
</dbReference>
<gene>
    <name evidence="3" type="ORF">Hsar01_01912</name>
</gene>
<reference evidence="3 4" key="1">
    <citation type="submission" date="2024-02" db="EMBL/GenBank/DDBJ databases">
        <title>Haloferula sargassicola NBRC 104335.</title>
        <authorList>
            <person name="Ichikawa N."/>
            <person name="Katano-Makiyama Y."/>
            <person name="Hidaka K."/>
        </authorList>
    </citation>
    <scope>NUCLEOTIDE SEQUENCE [LARGE SCALE GENOMIC DNA]</scope>
    <source>
        <strain evidence="3 4">NBRC 104335</strain>
    </source>
</reference>
<evidence type="ECO:0000313" key="4">
    <source>
        <dbReference type="Proteomes" id="UP001476282"/>
    </source>
</evidence>
<feature type="compositionally biased region" description="Low complexity" evidence="1">
    <location>
        <begin position="58"/>
        <end position="68"/>
    </location>
</feature>
<feature type="region of interest" description="Disordered" evidence="1">
    <location>
        <begin position="52"/>
        <end position="71"/>
    </location>
</feature>
<feature type="transmembrane region" description="Helical" evidence="2">
    <location>
        <begin position="12"/>
        <end position="33"/>
    </location>
</feature>
<evidence type="ECO:0000313" key="3">
    <source>
        <dbReference type="EMBL" id="GAA5482689.1"/>
    </source>
</evidence>
<keyword evidence="2" id="KW-0812">Transmembrane</keyword>
<accession>A0ABP9UTK8</accession>
<evidence type="ECO:0000256" key="2">
    <source>
        <dbReference type="SAM" id="Phobius"/>
    </source>
</evidence>
<keyword evidence="2" id="KW-1133">Transmembrane helix</keyword>
<comment type="caution">
    <text evidence="3">The sequence shown here is derived from an EMBL/GenBank/DDBJ whole genome shotgun (WGS) entry which is preliminary data.</text>
</comment>
<keyword evidence="4" id="KW-1185">Reference proteome</keyword>
<dbReference type="RefSeq" id="WP_353566823.1">
    <property type="nucleotide sequence ID" value="NZ_BAABRI010000009.1"/>
</dbReference>
<dbReference type="EMBL" id="BAABRI010000009">
    <property type="protein sequence ID" value="GAA5482689.1"/>
    <property type="molecule type" value="Genomic_DNA"/>
</dbReference>
<keyword evidence="2" id="KW-0472">Membrane</keyword>
<sequence>MIAMTEADGFALAMIAMLALSLGTVLVILIAIVRAGSRQDREVEDLIDEISREEKSDAAPAGKGDAAPLEAWEKEADWWKN</sequence>
<evidence type="ECO:0000256" key="1">
    <source>
        <dbReference type="SAM" id="MobiDB-lite"/>
    </source>
</evidence>
<organism evidence="3 4">
    <name type="scientific">Haloferula sargassicola</name>
    <dbReference type="NCBI Taxonomy" id="490096"/>
    <lineage>
        <taxon>Bacteria</taxon>
        <taxon>Pseudomonadati</taxon>
        <taxon>Verrucomicrobiota</taxon>
        <taxon>Verrucomicrobiia</taxon>
        <taxon>Verrucomicrobiales</taxon>
        <taxon>Verrucomicrobiaceae</taxon>
        <taxon>Haloferula</taxon>
    </lineage>
</organism>
<name>A0ABP9UTK8_9BACT</name>
<protein>
    <submittedName>
        <fullName evidence="3">Uncharacterized protein</fullName>
    </submittedName>
</protein>